<keyword evidence="4" id="KW-1185">Reference proteome</keyword>
<dbReference type="PROSITE" id="PS50914">
    <property type="entry name" value="BON"/>
    <property type="match status" value="1"/>
</dbReference>
<evidence type="ECO:0000313" key="3">
    <source>
        <dbReference type="EMBL" id="TWU05823.1"/>
    </source>
</evidence>
<evidence type="ECO:0000313" key="4">
    <source>
        <dbReference type="Proteomes" id="UP000320176"/>
    </source>
</evidence>
<dbReference type="Gene3D" id="3.30.1340.30">
    <property type="match status" value="1"/>
</dbReference>
<dbReference type="InterPro" id="IPR007055">
    <property type="entry name" value="BON_dom"/>
</dbReference>
<dbReference type="AlphaFoldDB" id="A0A5C6B0Z2"/>
<feature type="compositionally biased region" description="Basic and acidic residues" evidence="1">
    <location>
        <begin position="14"/>
        <end position="34"/>
    </location>
</feature>
<dbReference type="RefSeq" id="WP_146519015.1">
    <property type="nucleotide sequence ID" value="NZ_CP151726.1"/>
</dbReference>
<feature type="domain" description="BON" evidence="2">
    <location>
        <begin position="27"/>
        <end position="95"/>
    </location>
</feature>
<evidence type="ECO:0000256" key="1">
    <source>
        <dbReference type="SAM" id="MobiDB-lite"/>
    </source>
</evidence>
<evidence type="ECO:0000259" key="2">
    <source>
        <dbReference type="PROSITE" id="PS50914"/>
    </source>
</evidence>
<gene>
    <name evidence="3" type="ORF">Pla52n_15380</name>
</gene>
<accession>A0A5C6B0Z2</accession>
<reference evidence="3 4" key="1">
    <citation type="submission" date="2019-02" db="EMBL/GenBank/DDBJ databases">
        <title>Deep-cultivation of Planctomycetes and their phenomic and genomic characterization uncovers novel biology.</title>
        <authorList>
            <person name="Wiegand S."/>
            <person name="Jogler M."/>
            <person name="Boedeker C."/>
            <person name="Pinto D."/>
            <person name="Vollmers J."/>
            <person name="Rivas-Marin E."/>
            <person name="Kohn T."/>
            <person name="Peeters S.H."/>
            <person name="Heuer A."/>
            <person name="Rast P."/>
            <person name="Oberbeckmann S."/>
            <person name="Bunk B."/>
            <person name="Jeske O."/>
            <person name="Meyerdierks A."/>
            <person name="Storesund J.E."/>
            <person name="Kallscheuer N."/>
            <person name="Luecker S."/>
            <person name="Lage O.M."/>
            <person name="Pohl T."/>
            <person name="Merkel B.J."/>
            <person name="Hornburger P."/>
            <person name="Mueller R.-W."/>
            <person name="Bruemmer F."/>
            <person name="Labrenz M."/>
            <person name="Spormann A.M."/>
            <person name="Op Den Camp H."/>
            <person name="Overmann J."/>
            <person name="Amann R."/>
            <person name="Jetten M.S.M."/>
            <person name="Mascher T."/>
            <person name="Medema M.H."/>
            <person name="Devos D.P."/>
            <person name="Kaster A.-K."/>
            <person name="Ovreas L."/>
            <person name="Rohde M."/>
            <person name="Galperin M.Y."/>
            <person name="Jogler C."/>
        </authorList>
    </citation>
    <scope>NUCLEOTIDE SEQUENCE [LARGE SCALE GENOMIC DNA]</scope>
    <source>
        <strain evidence="3 4">Pla52n</strain>
    </source>
</reference>
<dbReference type="Pfam" id="PF04972">
    <property type="entry name" value="BON"/>
    <property type="match status" value="1"/>
</dbReference>
<name>A0A5C6B0Z2_9BACT</name>
<dbReference type="EMBL" id="SJPN01000002">
    <property type="protein sequence ID" value="TWU05823.1"/>
    <property type="molecule type" value="Genomic_DNA"/>
</dbReference>
<dbReference type="OrthoDB" id="291621at2"/>
<organism evidence="3 4">
    <name type="scientific">Stieleria varia</name>
    <dbReference type="NCBI Taxonomy" id="2528005"/>
    <lineage>
        <taxon>Bacteria</taxon>
        <taxon>Pseudomonadati</taxon>
        <taxon>Planctomycetota</taxon>
        <taxon>Planctomycetia</taxon>
        <taxon>Pirellulales</taxon>
        <taxon>Pirellulaceae</taxon>
        <taxon>Stieleria</taxon>
    </lineage>
</organism>
<dbReference type="Proteomes" id="UP000320176">
    <property type="component" value="Unassembled WGS sequence"/>
</dbReference>
<protein>
    <submittedName>
        <fullName evidence="3">BON domain protein</fullName>
    </submittedName>
</protein>
<feature type="region of interest" description="Disordered" evidence="1">
    <location>
        <begin position="1"/>
        <end position="34"/>
    </location>
</feature>
<comment type="caution">
    <text evidence="3">The sequence shown here is derived from an EMBL/GenBank/DDBJ whole genome shotgun (WGS) entry which is preliminary data.</text>
</comment>
<sequence length="106" mass="11708">MTTLASPPCPSGESDTKTRSTKTRSNDRQSVEDALREQLALSGRRPLLRIDCSCDSNRCVLSGRVPSYFLKQVAQEIARGIEGVNVIENRIEVFAAHDSKQQETVS</sequence>
<proteinExistence type="predicted"/>